<dbReference type="InterPro" id="IPR035907">
    <property type="entry name" value="Hppk_sf"/>
</dbReference>
<evidence type="ECO:0000256" key="2">
    <source>
        <dbReference type="ARBA" id="ARBA00005051"/>
    </source>
</evidence>
<keyword evidence="7" id="KW-0067">ATP-binding</keyword>
<reference evidence="10 11" key="1">
    <citation type="journal article" date="2019" name="Front. Microbiol.">
        <title>Thermoanaerosceptrum fracticalcis gen. nov. sp. nov., a Novel Fumarate-Fermenting Microorganism From a Deep Fractured Carbonate Aquifer of the US Great Basin.</title>
        <authorList>
            <person name="Hamilton-Brehm S.D."/>
            <person name="Stewart L.E."/>
            <person name="Zavarin M."/>
            <person name="Caldwell M."/>
            <person name="Lawson P.A."/>
            <person name="Onstott T.C."/>
            <person name="Grzymski J."/>
            <person name="Neveux I."/>
            <person name="Lollar B.S."/>
            <person name="Russell C.E."/>
            <person name="Moser D.P."/>
        </authorList>
    </citation>
    <scope>NUCLEOTIDE SEQUENCE [LARGE SCALE GENOMIC DNA]</scope>
    <source>
        <strain evidence="10 11">DRI-13</strain>
    </source>
</reference>
<dbReference type="InterPro" id="IPR000550">
    <property type="entry name" value="Hppk"/>
</dbReference>
<evidence type="ECO:0000313" key="10">
    <source>
        <dbReference type="EMBL" id="QNB47399.1"/>
    </source>
</evidence>
<dbReference type="KEGG" id="tfr:BR63_14535"/>
<keyword evidence="6 10" id="KW-0418">Kinase</keyword>
<comment type="pathway">
    <text evidence="2">Cofactor biosynthesis; tetrahydrofolate biosynthesis; 2-amino-4-hydroxy-6-hydroxymethyl-7,8-dihydropteridine diphosphate from 7,8-dihydroneopterin triphosphate: step 4/4.</text>
</comment>
<protein>
    <recommendedName>
        <fullName evidence="3">2-amino-4-hydroxy-6-hydroxymethyldihydropteridine diphosphokinase</fullName>
        <ecNumber evidence="3">2.7.6.3</ecNumber>
    </recommendedName>
</protein>
<dbReference type="GO" id="GO:0046654">
    <property type="term" value="P:tetrahydrofolate biosynthetic process"/>
    <property type="evidence" value="ECO:0007669"/>
    <property type="project" value="UniProtKB-UniPathway"/>
</dbReference>
<comment type="catalytic activity">
    <reaction evidence="1">
        <text>6-hydroxymethyl-7,8-dihydropterin + ATP = (7,8-dihydropterin-6-yl)methyl diphosphate + AMP + H(+)</text>
        <dbReference type="Rhea" id="RHEA:11412"/>
        <dbReference type="ChEBI" id="CHEBI:15378"/>
        <dbReference type="ChEBI" id="CHEBI:30616"/>
        <dbReference type="ChEBI" id="CHEBI:44841"/>
        <dbReference type="ChEBI" id="CHEBI:72950"/>
        <dbReference type="ChEBI" id="CHEBI:456215"/>
        <dbReference type="EC" id="2.7.6.3"/>
    </reaction>
</comment>
<dbReference type="Gene3D" id="3.30.70.560">
    <property type="entry name" value="7,8-Dihydro-6-hydroxymethylpterin-pyrophosphokinase HPPK"/>
    <property type="match status" value="1"/>
</dbReference>
<dbReference type="Pfam" id="PF01288">
    <property type="entry name" value="HPPK"/>
    <property type="match status" value="1"/>
</dbReference>
<dbReference type="OrthoDB" id="9808041at2"/>
<dbReference type="GO" id="GO:0046656">
    <property type="term" value="P:folic acid biosynthetic process"/>
    <property type="evidence" value="ECO:0007669"/>
    <property type="project" value="UniProtKB-KW"/>
</dbReference>
<proteinExistence type="predicted"/>
<organism evidence="10 11">
    <name type="scientific">Thermanaerosceptrum fracticalcis</name>
    <dbReference type="NCBI Taxonomy" id="1712410"/>
    <lineage>
        <taxon>Bacteria</taxon>
        <taxon>Bacillati</taxon>
        <taxon>Bacillota</taxon>
        <taxon>Clostridia</taxon>
        <taxon>Eubacteriales</taxon>
        <taxon>Peptococcaceae</taxon>
        <taxon>Thermanaerosceptrum</taxon>
    </lineage>
</organism>
<gene>
    <name evidence="10" type="primary">folK</name>
    <name evidence="10" type="ORF">BR63_14535</name>
</gene>
<evidence type="ECO:0000256" key="5">
    <source>
        <dbReference type="ARBA" id="ARBA00022741"/>
    </source>
</evidence>
<keyword evidence="11" id="KW-1185">Reference proteome</keyword>
<dbReference type="GO" id="GO:0003848">
    <property type="term" value="F:2-amino-4-hydroxy-6-hydroxymethyldihydropteridine diphosphokinase activity"/>
    <property type="evidence" value="ECO:0007669"/>
    <property type="project" value="UniProtKB-EC"/>
</dbReference>
<dbReference type="UniPathway" id="UPA00077">
    <property type="reaction ID" value="UER00155"/>
</dbReference>
<dbReference type="EMBL" id="CP045798">
    <property type="protein sequence ID" value="QNB47399.1"/>
    <property type="molecule type" value="Genomic_DNA"/>
</dbReference>
<evidence type="ECO:0000256" key="4">
    <source>
        <dbReference type="ARBA" id="ARBA00022679"/>
    </source>
</evidence>
<evidence type="ECO:0000313" key="11">
    <source>
        <dbReference type="Proteomes" id="UP000515847"/>
    </source>
</evidence>
<dbReference type="PANTHER" id="PTHR43071:SF1">
    <property type="entry name" value="2-AMINO-4-HYDROXY-6-HYDROXYMETHYLDIHYDROPTERIDINE PYROPHOSPHOKINASE"/>
    <property type="match status" value="1"/>
</dbReference>
<evidence type="ECO:0000259" key="9">
    <source>
        <dbReference type="Pfam" id="PF01288"/>
    </source>
</evidence>
<dbReference type="CDD" id="cd00483">
    <property type="entry name" value="HPPK"/>
    <property type="match status" value="1"/>
</dbReference>
<sequence length="165" mass="18837">MAEILFLALGSNVGDPVRNLLWAIERLTEAGLKMIKPSGIYLTEPVGYLDQPDFYNMVIKMETDLEPRKVLEICQAIEVESGRVREIPWGPRTLDIDILFFGERLVHEEDLQIPHPRLKERAFVLVPLREIAPDVFHQLGVVIPPQKVVLLIESSDVTMELKKEV</sequence>
<evidence type="ECO:0000256" key="1">
    <source>
        <dbReference type="ARBA" id="ARBA00000198"/>
    </source>
</evidence>
<evidence type="ECO:0000256" key="7">
    <source>
        <dbReference type="ARBA" id="ARBA00022840"/>
    </source>
</evidence>
<dbReference type="GO" id="GO:0016301">
    <property type="term" value="F:kinase activity"/>
    <property type="evidence" value="ECO:0007669"/>
    <property type="project" value="UniProtKB-KW"/>
</dbReference>
<dbReference type="NCBIfam" id="TIGR01498">
    <property type="entry name" value="folK"/>
    <property type="match status" value="1"/>
</dbReference>
<evidence type="ECO:0000256" key="8">
    <source>
        <dbReference type="ARBA" id="ARBA00022909"/>
    </source>
</evidence>
<evidence type="ECO:0000256" key="3">
    <source>
        <dbReference type="ARBA" id="ARBA00013253"/>
    </source>
</evidence>
<accession>A0A7G6E5P5</accession>
<feature type="domain" description="7,8-dihydro-6-hydroxymethylpterin-pyrophosphokinase" evidence="9">
    <location>
        <begin position="6"/>
        <end position="133"/>
    </location>
</feature>
<dbReference type="PANTHER" id="PTHR43071">
    <property type="entry name" value="2-AMINO-4-HYDROXY-6-HYDROXYMETHYLDIHYDROPTERIDINE PYROPHOSPHOKINASE"/>
    <property type="match status" value="1"/>
</dbReference>
<keyword evidence="4 10" id="KW-0808">Transferase</keyword>
<name>A0A7G6E5P5_THEFR</name>
<dbReference type="EC" id="2.7.6.3" evidence="3"/>
<dbReference type="RefSeq" id="WP_051966199.1">
    <property type="nucleotide sequence ID" value="NZ_CP045798.1"/>
</dbReference>
<dbReference type="SUPFAM" id="SSF55083">
    <property type="entry name" value="6-hydroxymethyl-7,8-dihydropterin pyrophosphokinase, HPPK"/>
    <property type="match status" value="1"/>
</dbReference>
<evidence type="ECO:0000256" key="6">
    <source>
        <dbReference type="ARBA" id="ARBA00022777"/>
    </source>
</evidence>
<dbReference type="GO" id="GO:0005524">
    <property type="term" value="F:ATP binding"/>
    <property type="evidence" value="ECO:0007669"/>
    <property type="project" value="UniProtKB-KW"/>
</dbReference>
<keyword evidence="8" id="KW-0289">Folate biosynthesis</keyword>
<dbReference type="AlphaFoldDB" id="A0A7G6E5P5"/>
<dbReference type="Proteomes" id="UP000515847">
    <property type="component" value="Chromosome"/>
</dbReference>
<keyword evidence="5" id="KW-0547">Nucleotide-binding</keyword>